<evidence type="ECO:0000256" key="6">
    <source>
        <dbReference type="PROSITE-ProRule" id="PRU01363"/>
    </source>
</evidence>
<feature type="active site" description="Proton donor; for dehydratase activity" evidence="6">
    <location>
        <position position="1266"/>
    </location>
</feature>
<dbReference type="FunFam" id="3.40.47.10:FF:000019">
    <property type="entry name" value="Polyketide synthase type I"/>
    <property type="match status" value="1"/>
</dbReference>
<dbReference type="InterPro" id="IPR001227">
    <property type="entry name" value="Ac_transferase_dom_sf"/>
</dbReference>
<dbReference type="SMART" id="SM00822">
    <property type="entry name" value="PKS_KR"/>
    <property type="match status" value="1"/>
</dbReference>
<dbReference type="PROSITE" id="PS00012">
    <property type="entry name" value="PHOSPHOPANTETHEINE"/>
    <property type="match status" value="2"/>
</dbReference>
<dbReference type="InterPro" id="IPR057326">
    <property type="entry name" value="KR_dom"/>
</dbReference>
<dbReference type="SUPFAM" id="SSF51735">
    <property type="entry name" value="NAD(P)-binding Rossmann-fold domains"/>
    <property type="match status" value="2"/>
</dbReference>
<dbReference type="PROSITE" id="PS00606">
    <property type="entry name" value="KS3_1"/>
    <property type="match status" value="1"/>
</dbReference>
<dbReference type="InterPro" id="IPR049900">
    <property type="entry name" value="PKS_mFAS_DH"/>
</dbReference>
<feature type="domain" description="Carrier" evidence="7">
    <location>
        <begin position="117"/>
        <end position="192"/>
    </location>
</feature>
<dbReference type="PANTHER" id="PTHR43775:SF51">
    <property type="entry name" value="INACTIVE PHENOLPHTHIOCEROL SYNTHESIS POLYKETIDE SYNTHASE TYPE I PKS1-RELATED"/>
    <property type="match status" value="1"/>
</dbReference>
<dbReference type="GO" id="GO:0004315">
    <property type="term" value="F:3-oxoacyl-[acyl-carrier-protein] synthase activity"/>
    <property type="evidence" value="ECO:0007669"/>
    <property type="project" value="InterPro"/>
</dbReference>
<proteinExistence type="predicted"/>
<dbReference type="EMBL" id="JACHGN010000051">
    <property type="protein sequence ID" value="MBB5140591.1"/>
    <property type="molecule type" value="Genomic_DNA"/>
</dbReference>
<name>A0A840PS65_9ACTN</name>
<dbReference type="SMART" id="SM00826">
    <property type="entry name" value="PKS_DH"/>
    <property type="match status" value="1"/>
</dbReference>
<dbReference type="FunFam" id="1.10.1200.10:FF:000007">
    <property type="entry name" value="Probable polyketide synthase pks17"/>
    <property type="match status" value="2"/>
</dbReference>
<evidence type="ECO:0000256" key="2">
    <source>
        <dbReference type="ARBA" id="ARBA00022553"/>
    </source>
</evidence>
<evidence type="ECO:0000313" key="11">
    <source>
        <dbReference type="Proteomes" id="UP000578449"/>
    </source>
</evidence>
<dbReference type="InterPro" id="IPR036736">
    <property type="entry name" value="ACP-like_sf"/>
</dbReference>
<keyword evidence="2" id="KW-0597">Phosphoprotein</keyword>
<dbReference type="InterPro" id="IPR014043">
    <property type="entry name" value="Acyl_transferase_dom"/>
</dbReference>
<dbReference type="InterPro" id="IPR020807">
    <property type="entry name" value="PKS_DH"/>
</dbReference>
<dbReference type="Proteomes" id="UP000578449">
    <property type="component" value="Unassembled WGS sequence"/>
</dbReference>
<dbReference type="InterPro" id="IPR006162">
    <property type="entry name" value="Ppantetheine_attach_site"/>
</dbReference>
<keyword evidence="11" id="KW-1185">Reference proteome</keyword>
<evidence type="ECO:0000256" key="1">
    <source>
        <dbReference type="ARBA" id="ARBA00022450"/>
    </source>
</evidence>
<evidence type="ECO:0000256" key="4">
    <source>
        <dbReference type="ARBA" id="ARBA00023268"/>
    </source>
</evidence>
<dbReference type="Gene3D" id="3.40.366.10">
    <property type="entry name" value="Malonyl-Coenzyme A Acyl Carrier Protein, domain 2"/>
    <property type="match status" value="1"/>
</dbReference>
<dbReference type="InterPro" id="IPR014030">
    <property type="entry name" value="Ketoacyl_synth_N"/>
</dbReference>
<reference evidence="10 11" key="1">
    <citation type="submission" date="2020-08" db="EMBL/GenBank/DDBJ databases">
        <title>Genomic Encyclopedia of Type Strains, Phase IV (KMG-IV): sequencing the most valuable type-strain genomes for metagenomic binning, comparative biology and taxonomic classification.</title>
        <authorList>
            <person name="Goeker M."/>
        </authorList>
    </citation>
    <scope>NUCLEOTIDE SEQUENCE [LARGE SCALE GENOMIC DNA]</scope>
    <source>
        <strain evidence="10 11">DSM 45615</strain>
    </source>
</reference>
<dbReference type="SMART" id="SM00823">
    <property type="entry name" value="PKS_PP"/>
    <property type="match status" value="2"/>
</dbReference>
<dbReference type="CDD" id="cd08956">
    <property type="entry name" value="KR_3_FAS_SDR_x"/>
    <property type="match status" value="1"/>
</dbReference>
<feature type="active site" description="Proton acceptor; for dehydratase activity" evidence="6">
    <location>
        <position position="1104"/>
    </location>
</feature>
<feature type="region of interest" description="C-terminal hotdog fold" evidence="6">
    <location>
        <begin position="1205"/>
        <end position="1340"/>
    </location>
</feature>
<dbReference type="Gene3D" id="3.40.50.720">
    <property type="entry name" value="NAD(P)-binding Rossmann-like Domain"/>
    <property type="match status" value="2"/>
</dbReference>
<dbReference type="SUPFAM" id="SSF55048">
    <property type="entry name" value="Probable ACP-binding domain of malonyl-CoA ACP transacylase"/>
    <property type="match status" value="1"/>
</dbReference>
<dbReference type="Gene3D" id="1.10.1200.10">
    <property type="entry name" value="ACP-like"/>
    <property type="match status" value="2"/>
</dbReference>
<dbReference type="InterPro" id="IPR016039">
    <property type="entry name" value="Thiolase-like"/>
</dbReference>
<dbReference type="Pfam" id="PF02801">
    <property type="entry name" value="Ketoacyl-synt_C"/>
    <property type="match status" value="1"/>
</dbReference>
<dbReference type="Pfam" id="PF00109">
    <property type="entry name" value="ketoacyl-synt"/>
    <property type="match status" value="1"/>
</dbReference>
<dbReference type="InterPro" id="IPR016035">
    <property type="entry name" value="Acyl_Trfase/lysoPLipase"/>
</dbReference>
<dbReference type="InterPro" id="IPR013968">
    <property type="entry name" value="PKS_KR"/>
</dbReference>
<dbReference type="CDD" id="cd00833">
    <property type="entry name" value="PKS"/>
    <property type="match status" value="1"/>
</dbReference>
<dbReference type="SUPFAM" id="SSF47336">
    <property type="entry name" value="ACP-like"/>
    <property type="match status" value="2"/>
</dbReference>
<dbReference type="PROSITE" id="PS52004">
    <property type="entry name" value="KS3_2"/>
    <property type="match status" value="1"/>
</dbReference>
<dbReference type="Pfam" id="PF00698">
    <property type="entry name" value="Acyl_transf_1"/>
    <property type="match status" value="1"/>
</dbReference>
<dbReference type="InterPro" id="IPR009081">
    <property type="entry name" value="PP-bd_ACP"/>
</dbReference>
<dbReference type="InterPro" id="IPR036291">
    <property type="entry name" value="NAD(P)-bd_dom_sf"/>
</dbReference>
<dbReference type="SUPFAM" id="SSF53901">
    <property type="entry name" value="Thiolase-like"/>
    <property type="match status" value="1"/>
</dbReference>
<keyword evidence="5" id="KW-0012">Acyltransferase</keyword>
<feature type="domain" description="Carrier" evidence="7">
    <location>
        <begin position="1818"/>
        <end position="1893"/>
    </location>
</feature>
<dbReference type="GO" id="GO:0031177">
    <property type="term" value="F:phosphopantetheine binding"/>
    <property type="evidence" value="ECO:0007669"/>
    <property type="project" value="InterPro"/>
</dbReference>
<feature type="domain" description="PKS/mFAS DH" evidence="9">
    <location>
        <begin position="1071"/>
        <end position="1340"/>
    </location>
</feature>
<dbReference type="Pfam" id="PF22953">
    <property type="entry name" value="SpnB_Rossmann"/>
    <property type="match status" value="1"/>
</dbReference>
<dbReference type="InterPro" id="IPR050091">
    <property type="entry name" value="PKS_NRPS_Biosynth_Enz"/>
</dbReference>
<feature type="domain" description="Ketosynthase family 3 (KS3)" evidence="8">
    <location>
        <begin position="210"/>
        <end position="634"/>
    </location>
</feature>
<accession>A0A840PS65</accession>
<evidence type="ECO:0000256" key="5">
    <source>
        <dbReference type="ARBA" id="ARBA00023315"/>
    </source>
</evidence>
<evidence type="ECO:0000256" key="3">
    <source>
        <dbReference type="ARBA" id="ARBA00022679"/>
    </source>
</evidence>
<dbReference type="GO" id="GO:0004312">
    <property type="term" value="F:fatty acid synthase activity"/>
    <property type="evidence" value="ECO:0007669"/>
    <property type="project" value="TreeGrafter"/>
</dbReference>
<dbReference type="SMART" id="SM00825">
    <property type="entry name" value="PKS_KS"/>
    <property type="match status" value="1"/>
</dbReference>
<gene>
    <name evidence="10" type="ORF">HNP84_010361</name>
</gene>
<dbReference type="InterPro" id="IPR020841">
    <property type="entry name" value="PKS_Beta-ketoAc_synthase_dom"/>
</dbReference>
<dbReference type="InterPro" id="IPR055123">
    <property type="entry name" value="SpnB-like_Rossmann"/>
</dbReference>
<dbReference type="Pfam" id="PF00550">
    <property type="entry name" value="PP-binding"/>
    <property type="match status" value="2"/>
</dbReference>
<dbReference type="Gene3D" id="3.10.129.110">
    <property type="entry name" value="Polyketide synthase dehydratase"/>
    <property type="match status" value="1"/>
</dbReference>
<dbReference type="InterPro" id="IPR042104">
    <property type="entry name" value="PKS_dehydratase_sf"/>
</dbReference>
<dbReference type="InterPro" id="IPR049551">
    <property type="entry name" value="PKS_DH_C"/>
</dbReference>
<dbReference type="InterPro" id="IPR014031">
    <property type="entry name" value="Ketoacyl_synth_C"/>
</dbReference>
<dbReference type="Pfam" id="PF08659">
    <property type="entry name" value="KR"/>
    <property type="match status" value="1"/>
</dbReference>
<dbReference type="Gene3D" id="3.40.47.10">
    <property type="match status" value="1"/>
</dbReference>
<dbReference type="SUPFAM" id="SSF52151">
    <property type="entry name" value="FabD/lysophospholipase-like"/>
    <property type="match status" value="1"/>
</dbReference>
<evidence type="ECO:0000313" key="10">
    <source>
        <dbReference type="EMBL" id="MBB5140591.1"/>
    </source>
</evidence>
<dbReference type="InterPro" id="IPR020806">
    <property type="entry name" value="PKS_PP-bd"/>
</dbReference>
<dbReference type="Pfam" id="PF21089">
    <property type="entry name" value="PKS_DH_N"/>
    <property type="match status" value="1"/>
</dbReference>
<evidence type="ECO:0000259" key="8">
    <source>
        <dbReference type="PROSITE" id="PS52004"/>
    </source>
</evidence>
<feature type="region of interest" description="N-terminal hotdog fold" evidence="6">
    <location>
        <begin position="1071"/>
        <end position="1194"/>
    </location>
</feature>
<comment type="caution">
    <text evidence="10">The sequence shown here is derived from an EMBL/GenBank/DDBJ whole genome shotgun (WGS) entry which is preliminary data.</text>
</comment>
<organism evidence="10 11">
    <name type="scientific">Thermocatellispora tengchongensis</name>
    <dbReference type="NCBI Taxonomy" id="1073253"/>
    <lineage>
        <taxon>Bacteria</taxon>
        <taxon>Bacillati</taxon>
        <taxon>Actinomycetota</taxon>
        <taxon>Actinomycetes</taxon>
        <taxon>Streptosporangiales</taxon>
        <taxon>Streptosporangiaceae</taxon>
        <taxon>Thermocatellispora</taxon>
    </lineage>
</organism>
<dbReference type="SMART" id="SM01294">
    <property type="entry name" value="PKS_PP_betabranch"/>
    <property type="match status" value="2"/>
</dbReference>
<dbReference type="SMART" id="SM00827">
    <property type="entry name" value="PKS_AT"/>
    <property type="match status" value="1"/>
</dbReference>
<keyword evidence="4" id="KW-0511">Multifunctional enzyme</keyword>
<dbReference type="GO" id="GO:0006633">
    <property type="term" value="P:fatty acid biosynthetic process"/>
    <property type="evidence" value="ECO:0007669"/>
    <property type="project" value="InterPro"/>
</dbReference>
<keyword evidence="3 10" id="KW-0808">Transferase</keyword>
<sequence>MDALVSWRRARGLPGVSLAWGLWAERSGITGGLGRADLARWERAGFGALDTATALDLFDRALTGAEPVVLPLRLDLAVARAQADPPSPMLRGPARRRDRRGSLRERLAAMAAAERERALLDLVRTHAAAALGHPSPASVAPDRPFRDLGFDSLTAVELRNRLNAATGLRLPATLVFDHPSPAALASHLLAELSGSLPARAPARTRAEPAGDPVVIVGMACRYPGGVSSPEGLWDLVASGRDAIGPFPADRGWDLDTLFSPDPERPGTSSTRFGGFLYDAADFDAGFFGISPREALAMDPQQRLLLEASWEAFERAGIDTASLRGSDTGVFVGMMYHDYSARLHTTPPELEGHIGIGNSGSVASGRLAYTFGLEGPAVTVDTACSSSLVALHLAAQALRHGECSLALVGGVAVMAKPDAFVQFSRQRGLAADGRCKSFAASADGTGWGEGVGVLVVERLSDARRLGHRVLAVVRGSAVNQDGASNGLTAPNGPSQQRVIGQALANAGLSPDDVDVVEGHGTGTTLGDPIEAQALIATYGRDRDRPLLLGSIKSNIGHTQSAAGVAGVIKMVMAMRAGTVPPTLHVDEPSPHVDWSSGALELVREPVAWPERGRPRRAAVSSFGISGTNAHVILEQAPPEEEAETAAPGGPVVWTVSAGNEHALRAQGERLRSHLERHPELAPADIAHTLAAGRTALEHRAAVIGADRDELLAGLAALAAGDRAPGLVTGTAAPGPVAFLFSGQGSQRAGMGLELAGRFPVFAEAFAAVCAELDQHLDRPLREVIAGGGDLLDQTLYTQTGLFAVEVALFRLLESWGITPDYLVGHSIGELAAAHVAGVFSLADACALVAARGRLMQELPAGGVMCALEATEEEVAPLLGDRVAIAAFNGPRALVISGDEDEVARIEGHFGGRRMRRLRVSHAFHSPRMEPMLPAFAEVAESIVYHPPVIAMGVVPDAAYWVRQVREPVRFAQAIEALPGDVTLVEVGPDAVLTALVPDRPVIPLLRRDRDETVSVLTALAELHVRGSDLNWDVVQPGRRVDLPTYPFQRRRYWLDAPPSTDAAMLGLAPAGHPVLGAAVSLAGDDDEMLFTGRLSLDTHPWLADHTVAGATVVPGAVLADLACHAAEHAGCAGVAELILHAPLVLPAKGGLRVQVRVSAPGTDGRREIAIHAREDDTHPWTRHASGFLTAVPAEPAAMPGAWPPPGEPVDLDGLYAALAEAGLGYGPAFRGLTAAWRAGDTVYAELALPGELHADAARHALHPALLDAALHVLAPPGGGTARVPYAWRGVYRHGPASPRLRVRVTVTGEDEAAILVADEAGRPVLGVASLSLRPLDPGAARASVRDTLFDVEWTPLPPGPAQPAQQTMTWAVLGDGEGVRELAEALDAARHPALDAVPATGVPDAVLLPVETAGDDPSARAREATAAVLTAVRTWLAEPRFSSSRLVVVTRGAFPSGADPAGAAVWGLVRSAQSEHPGRFVLADLGDGDARLLPAALASGEPQVAIRAGGLHVPRLTRPAPLSTSSAFAPARTVAWRPGGTVLVTGGTGTLGGLLARHLVTEHGVRDLLLTSRRGPDAPGAAELARELAELGARVRIAAVDAADRDALAALLASAEPPVAAVVHAAGVTDDALVESLTPGRVERVLRAKAQAAWNLHELTREHDLSAFVLFSSAAAAFGTPGQANYAAANAFLDALARRRAGEGLPATSLAWGLWEQDSGITARLGESGRARMARQGTLPLATADALALFDAVLADGRPTAVPLRLDLAAVRARPGDVPPLLRGLVPVPGERAQSAGAAPGGPGLPERLAAMPEAEAATALLDAVRAHVAAVLGHTGTGEIDPDRQFKELGFDSLTGVELRNRLRTDTGLDLPATLVFDYPTPEALAGYLAERLRRAAPDPAAEALDRLEATLAEPPDEEARDRIVARLRALVSRLTPETRAHLAEASDDELFDLVENLGS</sequence>
<dbReference type="PROSITE" id="PS50075">
    <property type="entry name" value="CARRIER"/>
    <property type="match status" value="2"/>
</dbReference>
<protein>
    <submittedName>
        <fullName evidence="10">Acyl transferase domain-containing protein/acyl carrier protein/NADP-dependent 3-hydroxy acid dehydrogenase YdfG</fullName>
    </submittedName>
</protein>
<evidence type="ECO:0000259" key="7">
    <source>
        <dbReference type="PROSITE" id="PS50075"/>
    </source>
</evidence>
<dbReference type="InterPro" id="IPR018201">
    <property type="entry name" value="Ketoacyl_synth_AS"/>
</dbReference>
<dbReference type="PROSITE" id="PS52019">
    <property type="entry name" value="PKS_MFAS_DH"/>
    <property type="match status" value="1"/>
</dbReference>
<evidence type="ECO:0000259" key="9">
    <source>
        <dbReference type="PROSITE" id="PS52019"/>
    </source>
</evidence>
<dbReference type="InterPro" id="IPR032821">
    <property type="entry name" value="PKS_assoc"/>
</dbReference>
<dbReference type="Pfam" id="PF14765">
    <property type="entry name" value="PS-DH"/>
    <property type="match status" value="1"/>
</dbReference>
<dbReference type="InterPro" id="IPR016036">
    <property type="entry name" value="Malonyl_transacylase_ACP-bd"/>
</dbReference>
<dbReference type="PANTHER" id="PTHR43775">
    <property type="entry name" value="FATTY ACID SYNTHASE"/>
    <property type="match status" value="1"/>
</dbReference>
<keyword evidence="1" id="KW-0596">Phosphopantetheine</keyword>
<dbReference type="InterPro" id="IPR049552">
    <property type="entry name" value="PKS_DH_N"/>
</dbReference>
<dbReference type="Gene3D" id="3.30.70.3290">
    <property type="match status" value="1"/>
</dbReference>
<dbReference type="Pfam" id="PF16197">
    <property type="entry name" value="KAsynt_C_assoc"/>
    <property type="match status" value="1"/>
</dbReference>